<dbReference type="GO" id="GO:0030686">
    <property type="term" value="C:90S preribosome"/>
    <property type="evidence" value="ECO:0007669"/>
    <property type="project" value="TreeGrafter"/>
</dbReference>
<dbReference type="GO" id="GO:0005730">
    <property type="term" value="C:nucleolus"/>
    <property type="evidence" value="ECO:0007669"/>
    <property type="project" value="TreeGrafter"/>
</dbReference>
<feature type="region of interest" description="Disordered" evidence="2">
    <location>
        <begin position="495"/>
        <end position="551"/>
    </location>
</feature>
<feature type="region of interest" description="Disordered" evidence="2">
    <location>
        <begin position="164"/>
        <end position="194"/>
    </location>
</feature>
<dbReference type="GO" id="GO:0000447">
    <property type="term" value="P:endonucleolytic cleavage in ITS1 to separate SSU-rRNA from 5.8S rRNA and LSU-rRNA from tricistronic rRNA transcript (SSU-rRNA, 5.8S rRNA, LSU-rRNA)"/>
    <property type="evidence" value="ECO:0007669"/>
    <property type="project" value="TreeGrafter"/>
</dbReference>
<dbReference type="OrthoDB" id="10252032at2759"/>
<feature type="compositionally biased region" description="Basic and acidic residues" evidence="2">
    <location>
        <begin position="382"/>
        <end position="411"/>
    </location>
</feature>
<evidence type="ECO:0000256" key="2">
    <source>
        <dbReference type="SAM" id="MobiDB-lite"/>
    </source>
</evidence>
<dbReference type="InterPro" id="IPR018034">
    <property type="entry name" value="Kri1"/>
</dbReference>
<gene>
    <name evidence="4" type="ORF">CYME_CMT188C</name>
</gene>
<dbReference type="RefSeq" id="XP_005539215.1">
    <property type="nucleotide sequence ID" value="XM_005539158.1"/>
</dbReference>
<dbReference type="Pfam" id="PF12936">
    <property type="entry name" value="Kri1_C"/>
    <property type="match status" value="1"/>
</dbReference>
<feature type="region of interest" description="Disordered" evidence="2">
    <location>
        <begin position="109"/>
        <end position="131"/>
    </location>
</feature>
<dbReference type="AlphaFoldDB" id="M1VCF2"/>
<feature type="compositionally biased region" description="Basic and acidic residues" evidence="2">
    <location>
        <begin position="28"/>
        <end position="42"/>
    </location>
</feature>
<evidence type="ECO:0000313" key="5">
    <source>
        <dbReference type="Proteomes" id="UP000007014"/>
    </source>
</evidence>
<evidence type="ECO:0000259" key="3">
    <source>
        <dbReference type="Pfam" id="PF12936"/>
    </source>
</evidence>
<sequence length="646" mass="74341">MELQINQKFAREYDKRKRREELSNLREVERQLNERRDVDQRPARARNQAPSPSGASSLHSSSSDADESTEEDDLGLLLTKRLDAQWAQTLELIRRRDARIYDPNYRFYDDSGSISGRSESSPGTTTNDEAEPVAGYDLLALKAEKEKAVCLDQYWREGLLREAEADSSSSMSSSQLSSNSSQVGQRDRTVTPDMETVERRPRIPVYDEQQEALRLEFLERAARETMKPDGVANYHERSVSEELNEESSEDFFIVKQTDRRLEEILQTHVSGVSALAPGTTTDARRVDATPQSDEERQHAYLEKETVAEKDAFLYDYVVNNRWLGPAHDLLQRVASVENLRNPQTSDTLEEDEQFLERQDQFEQAHNFRFEEPHGDLIPSHPRRIEGSLRKPSAKQEARRRQREAKAAREDLMKRKQLETLRRLRNVHLAERTERLQRIARAAGLEQSAKAASSGGRASSEMELVERVLALAESDHDFDATKFDTAMRDLFEREAYQSAPDEGWQPDADFGIGKSASGPADSSAARSDRVTGSHRMNGHPSEIATPFDNDSDVDQFNREDLLANTRFRYRRVEPRSFGVSPEEMLDMDERELNAYASIKYIQPFRPIETLPKRLRKLHRGNTSMQRYRLRQVQQRGRFRKTADRAMR</sequence>
<dbReference type="PANTHER" id="PTHR14490">
    <property type="entry name" value="ZINC FINGER, ZZ TYPE"/>
    <property type="match status" value="1"/>
</dbReference>
<reference evidence="4 5" key="1">
    <citation type="journal article" date="2004" name="Nature">
        <title>Genome sequence of the ultrasmall unicellular red alga Cyanidioschyzon merolae 10D.</title>
        <authorList>
            <person name="Matsuzaki M."/>
            <person name="Misumi O."/>
            <person name="Shin-i T."/>
            <person name="Maruyama S."/>
            <person name="Takahara M."/>
            <person name="Miyagishima S."/>
            <person name="Mori T."/>
            <person name="Nishida K."/>
            <person name="Yagisawa F."/>
            <person name="Nishida K."/>
            <person name="Yoshida Y."/>
            <person name="Nishimura Y."/>
            <person name="Nakao S."/>
            <person name="Kobayashi T."/>
            <person name="Momoyama Y."/>
            <person name="Higashiyama T."/>
            <person name="Minoda A."/>
            <person name="Sano M."/>
            <person name="Nomoto H."/>
            <person name="Oishi K."/>
            <person name="Hayashi H."/>
            <person name="Ohta F."/>
            <person name="Nishizaka S."/>
            <person name="Haga S."/>
            <person name="Miura S."/>
            <person name="Morishita T."/>
            <person name="Kabeya Y."/>
            <person name="Terasawa K."/>
            <person name="Suzuki Y."/>
            <person name="Ishii Y."/>
            <person name="Asakawa S."/>
            <person name="Takano H."/>
            <person name="Ohta N."/>
            <person name="Kuroiwa H."/>
            <person name="Tanaka K."/>
            <person name="Shimizu N."/>
            <person name="Sugano S."/>
            <person name="Sato N."/>
            <person name="Nozaki H."/>
            <person name="Ogasawara N."/>
            <person name="Kohara Y."/>
            <person name="Kuroiwa T."/>
        </authorList>
    </citation>
    <scope>NUCLEOTIDE SEQUENCE [LARGE SCALE GENOMIC DNA]</scope>
    <source>
        <strain evidence="4 5">10D</strain>
    </source>
</reference>
<dbReference type="STRING" id="280699.M1VCF2"/>
<organism evidence="4 5">
    <name type="scientific">Cyanidioschyzon merolae (strain NIES-3377 / 10D)</name>
    <name type="common">Unicellular red alga</name>
    <dbReference type="NCBI Taxonomy" id="280699"/>
    <lineage>
        <taxon>Eukaryota</taxon>
        <taxon>Rhodophyta</taxon>
        <taxon>Bangiophyceae</taxon>
        <taxon>Cyanidiales</taxon>
        <taxon>Cyanidiaceae</taxon>
        <taxon>Cyanidioschyzon</taxon>
    </lineage>
</organism>
<name>M1VCF2_CYAM1</name>
<feature type="region of interest" description="Disordered" evidence="2">
    <location>
        <begin position="28"/>
        <end position="72"/>
    </location>
</feature>
<dbReference type="eggNOG" id="KOG2409">
    <property type="taxonomic scope" value="Eukaryota"/>
</dbReference>
<dbReference type="HOGENOM" id="CLU_424159_0_0_1"/>
<evidence type="ECO:0000256" key="1">
    <source>
        <dbReference type="ARBA" id="ARBA00007473"/>
    </source>
</evidence>
<accession>M1VCF2</accession>
<keyword evidence="5" id="KW-1185">Reference proteome</keyword>
<reference evidence="4 5" key="2">
    <citation type="journal article" date="2007" name="BMC Biol.">
        <title>A 100%-complete sequence reveals unusually simple genomic features in the hot-spring red alga Cyanidioschyzon merolae.</title>
        <authorList>
            <person name="Nozaki H."/>
            <person name="Takano H."/>
            <person name="Misumi O."/>
            <person name="Terasawa K."/>
            <person name="Matsuzaki M."/>
            <person name="Maruyama S."/>
            <person name="Nishida K."/>
            <person name="Yagisawa F."/>
            <person name="Yoshida Y."/>
            <person name="Fujiwara T."/>
            <person name="Takio S."/>
            <person name="Tamura K."/>
            <person name="Chung S.J."/>
            <person name="Nakamura S."/>
            <person name="Kuroiwa H."/>
            <person name="Tanaka K."/>
            <person name="Sato N."/>
            <person name="Kuroiwa T."/>
        </authorList>
    </citation>
    <scope>NUCLEOTIDE SEQUENCE [LARGE SCALE GENOMIC DNA]</scope>
    <source>
        <strain evidence="4 5">10D</strain>
    </source>
</reference>
<dbReference type="Proteomes" id="UP000007014">
    <property type="component" value="Chromosome 20"/>
</dbReference>
<proteinExistence type="inferred from homology"/>
<dbReference type="OMA" id="WDNYDPR"/>
<protein>
    <submittedName>
        <fullName evidence="4">Similar to KRR1-interacting protein</fullName>
    </submittedName>
</protein>
<dbReference type="EMBL" id="AP006502">
    <property type="protein sequence ID" value="BAM83179.1"/>
    <property type="molecule type" value="Genomic_DNA"/>
</dbReference>
<dbReference type="Pfam" id="PF05178">
    <property type="entry name" value="Kri1"/>
    <property type="match status" value="1"/>
</dbReference>
<feature type="region of interest" description="Disordered" evidence="2">
    <location>
        <begin position="369"/>
        <end position="411"/>
    </location>
</feature>
<evidence type="ECO:0000313" key="4">
    <source>
        <dbReference type="EMBL" id="BAM83179.1"/>
    </source>
</evidence>
<feature type="compositionally biased region" description="Low complexity" evidence="2">
    <location>
        <begin position="49"/>
        <end position="63"/>
    </location>
</feature>
<dbReference type="PANTHER" id="PTHR14490:SF5">
    <property type="entry name" value="PROTEIN KRI1 HOMOLOG"/>
    <property type="match status" value="1"/>
</dbReference>
<dbReference type="Gramene" id="CMT188CT">
    <property type="protein sequence ID" value="CMT188CT"/>
    <property type="gene ID" value="CMT188C"/>
</dbReference>
<comment type="similarity">
    <text evidence="1">Belongs to the KRI1 family.</text>
</comment>
<feature type="compositionally biased region" description="Low complexity" evidence="2">
    <location>
        <begin position="167"/>
        <end position="181"/>
    </location>
</feature>
<dbReference type="KEGG" id="cme:CYME_CMT188C"/>
<dbReference type="GeneID" id="16997700"/>
<feature type="compositionally biased region" description="Basic and acidic residues" evidence="2">
    <location>
        <begin position="185"/>
        <end position="194"/>
    </location>
</feature>
<dbReference type="InterPro" id="IPR024626">
    <property type="entry name" value="Kri1-like_C"/>
</dbReference>
<feature type="compositionally biased region" description="Low complexity" evidence="2">
    <location>
        <begin position="111"/>
        <end position="123"/>
    </location>
</feature>
<feature type="domain" description="Kri1-like C-terminal" evidence="3">
    <location>
        <begin position="562"/>
        <end position="620"/>
    </location>
</feature>